<name>A0A1G9L5S1_9FIRM</name>
<dbReference type="OrthoDB" id="9764216at2"/>
<dbReference type="STRING" id="146817.SAMN04488502_101243"/>
<dbReference type="EMBL" id="FNHB01000001">
    <property type="protein sequence ID" value="SDL57300.1"/>
    <property type="molecule type" value="Genomic_DNA"/>
</dbReference>
<accession>A0A1G9L5S1</accession>
<dbReference type="Pfam" id="PF05762">
    <property type="entry name" value="VWA_CoxE"/>
    <property type="match status" value="1"/>
</dbReference>
<gene>
    <name evidence="1" type="ORF">SAMN04488502_101243</name>
</gene>
<proteinExistence type="predicted"/>
<dbReference type="RefSeq" id="WP_092067472.1">
    <property type="nucleotide sequence ID" value="NZ_FNHB01000001.1"/>
</dbReference>
<evidence type="ECO:0000313" key="1">
    <source>
        <dbReference type="EMBL" id="SDL57300.1"/>
    </source>
</evidence>
<sequence length="393" mass="45548">MFVNFYFQLKSEGIPVSLNEWMMLMEALAKGLAFSSLTGFYYLARAILVKNERHFDRYDVAFAKHFEGIEASPDLIEQALRWLENAQEAKIIPFDQRTPMLDWSLEELRQQLAERLKEQNEEHYGGTKWISSGAGSPFGHSGYHPAGVRIGGSSNNQSAVQVAAARQYRDLRDDKITSVRQFEVALRKLRQLSSRMEGPKDELDIDETINDTCKHAGMLRLVWERPRRNKMKLIILMDSGGSMDPYRQICSRLFTAANRTTHFKDMRFYYFHNCVYDRIYTNFDLKDWITLDELFKILNADYRLLIVGDASMARSELTRIGGSVDWALSNEHTGLYWLKRLAGHFPYAVWLNPLPVNVWPFHSTVPMVKEVFPMYHLSPEGLEQAVQKLKTKN</sequence>
<keyword evidence="2" id="KW-1185">Reference proteome</keyword>
<dbReference type="PANTHER" id="PTHR39338:SF7">
    <property type="entry name" value="BLL6692 PROTEIN"/>
    <property type="match status" value="1"/>
</dbReference>
<protein>
    <recommendedName>
        <fullName evidence="3">VWA domain containing CoxE-like protein</fullName>
    </recommendedName>
</protein>
<evidence type="ECO:0000313" key="2">
    <source>
        <dbReference type="Proteomes" id="UP000214880"/>
    </source>
</evidence>
<dbReference type="Proteomes" id="UP000214880">
    <property type="component" value="Unassembled WGS sequence"/>
</dbReference>
<reference evidence="1 2" key="1">
    <citation type="submission" date="2016-10" db="EMBL/GenBank/DDBJ databases">
        <authorList>
            <person name="de Groot N.N."/>
        </authorList>
    </citation>
    <scope>NUCLEOTIDE SEQUENCE [LARGE SCALE GENOMIC DNA]</scope>
    <source>
        <strain evidence="1 2">DSM 1736</strain>
    </source>
</reference>
<dbReference type="InterPro" id="IPR008912">
    <property type="entry name" value="Uncharacterised_CoxE"/>
</dbReference>
<organism evidence="1 2">
    <name type="scientific">Dendrosporobacter quercicolus</name>
    <dbReference type="NCBI Taxonomy" id="146817"/>
    <lineage>
        <taxon>Bacteria</taxon>
        <taxon>Bacillati</taxon>
        <taxon>Bacillota</taxon>
        <taxon>Negativicutes</taxon>
        <taxon>Selenomonadales</taxon>
        <taxon>Sporomusaceae</taxon>
        <taxon>Dendrosporobacter</taxon>
    </lineage>
</organism>
<dbReference type="PANTHER" id="PTHR39338">
    <property type="entry name" value="BLL5662 PROTEIN-RELATED"/>
    <property type="match status" value="1"/>
</dbReference>
<dbReference type="AlphaFoldDB" id="A0A1G9L5S1"/>
<evidence type="ECO:0008006" key="3">
    <source>
        <dbReference type="Google" id="ProtNLM"/>
    </source>
</evidence>